<protein>
    <submittedName>
        <fullName evidence="1">Uncharacterized protein</fullName>
    </submittedName>
</protein>
<name>A0A813JQI7_POLGL</name>
<feature type="non-terminal residue" evidence="1">
    <location>
        <position position="1"/>
    </location>
</feature>
<organism evidence="1 2">
    <name type="scientific">Polarella glacialis</name>
    <name type="common">Dinoflagellate</name>
    <dbReference type="NCBI Taxonomy" id="89957"/>
    <lineage>
        <taxon>Eukaryota</taxon>
        <taxon>Sar</taxon>
        <taxon>Alveolata</taxon>
        <taxon>Dinophyceae</taxon>
        <taxon>Suessiales</taxon>
        <taxon>Suessiaceae</taxon>
        <taxon>Polarella</taxon>
    </lineage>
</organism>
<proteinExistence type="predicted"/>
<evidence type="ECO:0000313" key="2">
    <source>
        <dbReference type="Proteomes" id="UP000626109"/>
    </source>
</evidence>
<reference evidence="1" key="1">
    <citation type="submission" date="2021-02" db="EMBL/GenBank/DDBJ databases">
        <authorList>
            <person name="Dougan E. K."/>
            <person name="Rhodes N."/>
            <person name="Thang M."/>
            <person name="Chan C."/>
        </authorList>
    </citation>
    <scope>NUCLEOTIDE SEQUENCE</scope>
</reference>
<dbReference type="Proteomes" id="UP000626109">
    <property type="component" value="Unassembled WGS sequence"/>
</dbReference>
<comment type="caution">
    <text evidence="1">The sequence shown here is derived from an EMBL/GenBank/DDBJ whole genome shotgun (WGS) entry which is preliminary data.</text>
</comment>
<gene>
    <name evidence="1" type="ORF">PGLA2088_LOCUS23337</name>
</gene>
<accession>A0A813JQI7</accession>
<dbReference type="AlphaFoldDB" id="A0A813JQI7"/>
<sequence>SYVLPSIAFGAEFLDDSALWALDVRLRQWGKRLLQWPRGALGAAVLGDLGWAPFVSVTLDRAAGLMARLSAAPFAAGRRQLTARIFQFARGIRRSWASQVTRMLVRHGVPLPCDWGVGPGVPTRLVKHWRSQAAAPLLQVATRQAYSLEVSATPSLADYLLWQPIPILHPTVFNCAVAPEDVRAWSLARCGHHELSGGRSARHRGHFVVPCPCGFIEASLDHVLFLCPVSHAARARWYAHLARLGLSVSSATDVAAALRLIFCSADARNGFSAMVAHVRFVSEAFELWRAAASELQGD</sequence>
<evidence type="ECO:0000313" key="1">
    <source>
        <dbReference type="EMBL" id="CAE8683198.1"/>
    </source>
</evidence>
<dbReference type="EMBL" id="CAJNNW010026170">
    <property type="protein sequence ID" value="CAE8683198.1"/>
    <property type="molecule type" value="Genomic_DNA"/>
</dbReference>